<dbReference type="EMBL" id="CAJOBS010005568">
    <property type="protein sequence ID" value="CAF4901551.1"/>
    <property type="molecule type" value="Genomic_DNA"/>
</dbReference>
<sequence length="127" mass="14152">MDRKLFMEKFSRATAIVSNTTLVGMIQEATARLNSHQNLLVEMYGRGMAEYMEMSKKYHDQTLFEIAMINLVLKYRSQDDIVAEDLQRSILNYANTDFSAAQHAIGSDDGVGGRPLPGASNQSLNSS</sequence>
<comment type="caution">
    <text evidence="2">The sequence shown here is derived from an EMBL/GenBank/DDBJ whole genome shotgun (WGS) entry which is preliminary data.</text>
</comment>
<gene>
    <name evidence="2" type="ORF">KIK155_LOCUS27964</name>
    <name evidence="3" type="ORF">TOA249_LOCUS30719</name>
</gene>
<organism evidence="2 4">
    <name type="scientific">Rotaria socialis</name>
    <dbReference type="NCBI Taxonomy" id="392032"/>
    <lineage>
        <taxon>Eukaryota</taxon>
        <taxon>Metazoa</taxon>
        <taxon>Spiralia</taxon>
        <taxon>Gnathifera</taxon>
        <taxon>Rotifera</taxon>
        <taxon>Eurotatoria</taxon>
        <taxon>Bdelloidea</taxon>
        <taxon>Philodinida</taxon>
        <taxon>Philodinidae</taxon>
        <taxon>Rotaria</taxon>
    </lineage>
</organism>
<name>A0A818W665_9BILA</name>
<reference evidence="2" key="1">
    <citation type="submission" date="2021-02" db="EMBL/GenBank/DDBJ databases">
        <authorList>
            <person name="Nowell W R."/>
        </authorList>
    </citation>
    <scope>NUCLEOTIDE SEQUENCE</scope>
</reference>
<accession>A0A818W665</accession>
<protein>
    <submittedName>
        <fullName evidence="2">Uncharacterized protein</fullName>
    </submittedName>
</protein>
<dbReference type="Proteomes" id="UP000663838">
    <property type="component" value="Unassembled WGS sequence"/>
</dbReference>
<dbReference type="EMBL" id="CAJNYV010005054">
    <property type="protein sequence ID" value="CAF3720739.1"/>
    <property type="molecule type" value="Genomic_DNA"/>
</dbReference>
<proteinExistence type="predicted"/>
<evidence type="ECO:0000313" key="4">
    <source>
        <dbReference type="Proteomes" id="UP000663865"/>
    </source>
</evidence>
<evidence type="ECO:0000313" key="3">
    <source>
        <dbReference type="EMBL" id="CAF4901551.1"/>
    </source>
</evidence>
<evidence type="ECO:0000313" key="2">
    <source>
        <dbReference type="EMBL" id="CAF3720739.1"/>
    </source>
</evidence>
<dbReference type="Proteomes" id="UP000663865">
    <property type="component" value="Unassembled WGS sequence"/>
</dbReference>
<dbReference type="AlphaFoldDB" id="A0A818W665"/>
<feature type="region of interest" description="Disordered" evidence="1">
    <location>
        <begin position="104"/>
        <end position="127"/>
    </location>
</feature>
<evidence type="ECO:0000256" key="1">
    <source>
        <dbReference type="SAM" id="MobiDB-lite"/>
    </source>
</evidence>